<protein>
    <submittedName>
        <fullName evidence="4">Acyl carrier protein</fullName>
    </submittedName>
</protein>
<organism evidence="4 5">
    <name type="scientific">Actinokineospora terrae</name>
    <dbReference type="NCBI Taxonomy" id="155974"/>
    <lineage>
        <taxon>Bacteria</taxon>
        <taxon>Bacillati</taxon>
        <taxon>Actinomycetota</taxon>
        <taxon>Actinomycetes</taxon>
        <taxon>Pseudonocardiales</taxon>
        <taxon>Pseudonocardiaceae</taxon>
        <taxon>Actinokineospora</taxon>
    </lineage>
</organism>
<evidence type="ECO:0000313" key="4">
    <source>
        <dbReference type="EMBL" id="SES48781.1"/>
    </source>
</evidence>
<keyword evidence="2" id="KW-0597">Phosphoprotein</keyword>
<dbReference type="InterPro" id="IPR036736">
    <property type="entry name" value="ACP-like_sf"/>
</dbReference>
<name>A0A1H9XRM0_9PSEU</name>
<sequence length="99" mass="10526">MSDTTTAPDSVFDEVVDLIGALVGDDLALLGVEVRRDTAFHEDLGLESVDLVTLGGLLADRYGPRVNLAEHLAEFELDDVIGLTVGRIADYVAAALGER</sequence>
<evidence type="ECO:0000259" key="3">
    <source>
        <dbReference type="Pfam" id="PF00550"/>
    </source>
</evidence>
<keyword evidence="1" id="KW-0596">Phosphopantetheine</keyword>
<dbReference type="Pfam" id="PF00550">
    <property type="entry name" value="PP-binding"/>
    <property type="match status" value="1"/>
</dbReference>
<dbReference type="InterPro" id="IPR009081">
    <property type="entry name" value="PP-bd_ACP"/>
</dbReference>
<evidence type="ECO:0000256" key="1">
    <source>
        <dbReference type="ARBA" id="ARBA00022450"/>
    </source>
</evidence>
<dbReference type="InterPro" id="IPR006162">
    <property type="entry name" value="Ppantetheine_attach_site"/>
</dbReference>
<keyword evidence="5" id="KW-1185">Reference proteome</keyword>
<dbReference type="SUPFAM" id="SSF47336">
    <property type="entry name" value="ACP-like"/>
    <property type="match status" value="1"/>
</dbReference>
<dbReference type="EMBL" id="FOGI01000022">
    <property type="protein sequence ID" value="SES48781.1"/>
    <property type="molecule type" value="Genomic_DNA"/>
</dbReference>
<dbReference type="RefSeq" id="WP_092787024.1">
    <property type="nucleotide sequence ID" value="NZ_FOGI01000022.1"/>
</dbReference>
<dbReference type="AlphaFoldDB" id="A0A1H9XRM0"/>
<evidence type="ECO:0000313" key="5">
    <source>
        <dbReference type="Proteomes" id="UP000199051"/>
    </source>
</evidence>
<dbReference type="STRING" id="155974.SAMN04487818_12218"/>
<dbReference type="Gene3D" id="1.10.1200.10">
    <property type="entry name" value="ACP-like"/>
    <property type="match status" value="1"/>
</dbReference>
<accession>A0A1H9XRM0</accession>
<gene>
    <name evidence="4" type="ORF">SAMN04487818_12218</name>
</gene>
<dbReference type="PROSITE" id="PS00012">
    <property type="entry name" value="PHOSPHOPANTETHEINE"/>
    <property type="match status" value="1"/>
</dbReference>
<proteinExistence type="predicted"/>
<evidence type="ECO:0000256" key="2">
    <source>
        <dbReference type="ARBA" id="ARBA00022553"/>
    </source>
</evidence>
<reference evidence="5" key="1">
    <citation type="submission" date="2016-10" db="EMBL/GenBank/DDBJ databases">
        <authorList>
            <person name="Varghese N."/>
            <person name="Submissions S."/>
        </authorList>
    </citation>
    <scope>NUCLEOTIDE SEQUENCE [LARGE SCALE GENOMIC DNA]</scope>
    <source>
        <strain evidence="5">DSM 44260</strain>
    </source>
</reference>
<feature type="domain" description="Carrier" evidence="3">
    <location>
        <begin position="25"/>
        <end position="70"/>
    </location>
</feature>
<dbReference type="Proteomes" id="UP000199051">
    <property type="component" value="Unassembled WGS sequence"/>
</dbReference>